<comment type="caution">
    <text evidence="1">The sequence shown here is derived from an EMBL/GenBank/DDBJ whole genome shotgun (WGS) entry which is preliminary data.</text>
</comment>
<sequence length="485" mass="51796">MQLALLLPNLRELDLRGVAEYVLPRQALDLSLMYDSLSRLPSLDTLSLPSCSQIPGVEALAGTLQSLSVGDELSVLRPSHLASLAELRALKVLAVHSVDADGPEDSDDEEGVEAGLQGPLIALLKQLPPAINSLTWDGPCADGEFRADLTFGFSGRSIEMIHVTSCPLDLLASLAREIILPDKACKPGYPVIVLDELVATPMGPEDWEAYMDLHDTCGFAMIRIMSICDDFDMDDLERLSDLVASAERLWFAGFLWDCRVQLRNLRIAEAVREAGQALGPWLLPPPAEVLSRAMEALAPARSAAGGGAAGMPGAPSGNGASASVLLLRGPRAAELSQLHPRDLRAWMIAATMEPEILDFEQTLPAGRRSIDALSSVQALPSAAALLVMCDKAEGAAVAAVLAKDEGLEVSLAWAGAPDEEWMDIDVDDFSSPLAYVMAWAVQTVVRRAWDEAAAAGVGLFERVEWVLAVRASLAELPQYVSAGGF</sequence>
<keyword evidence="2" id="KW-1185">Reference proteome</keyword>
<dbReference type="Proteomes" id="UP000612055">
    <property type="component" value="Unassembled WGS sequence"/>
</dbReference>
<evidence type="ECO:0000313" key="1">
    <source>
        <dbReference type="EMBL" id="KAG2496289.1"/>
    </source>
</evidence>
<proteinExistence type="predicted"/>
<organism evidence="1 2">
    <name type="scientific">Edaphochlamys debaryana</name>
    <dbReference type="NCBI Taxonomy" id="47281"/>
    <lineage>
        <taxon>Eukaryota</taxon>
        <taxon>Viridiplantae</taxon>
        <taxon>Chlorophyta</taxon>
        <taxon>core chlorophytes</taxon>
        <taxon>Chlorophyceae</taxon>
        <taxon>CS clade</taxon>
        <taxon>Chlamydomonadales</taxon>
        <taxon>Chlamydomonadales incertae sedis</taxon>
        <taxon>Edaphochlamys</taxon>
    </lineage>
</organism>
<evidence type="ECO:0000313" key="2">
    <source>
        <dbReference type="Proteomes" id="UP000612055"/>
    </source>
</evidence>
<protein>
    <submittedName>
        <fullName evidence="1">Uncharacterized protein</fullName>
    </submittedName>
</protein>
<accession>A0A835Y6Z3</accession>
<dbReference type="AlphaFoldDB" id="A0A835Y6Z3"/>
<gene>
    <name evidence="1" type="ORF">HYH03_005522</name>
</gene>
<dbReference type="EMBL" id="JAEHOE010000019">
    <property type="protein sequence ID" value="KAG2496289.1"/>
    <property type="molecule type" value="Genomic_DNA"/>
</dbReference>
<name>A0A835Y6Z3_9CHLO</name>
<reference evidence="1" key="1">
    <citation type="journal article" date="2020" name="bioRxiv">
        <title>Comparative genomics of Chlamydomonas.</title>
        <authorList>
            <person name="Craig R.J."/>
            <person name="Hasan A.R."/>
            <person name="Ness R.W."/>
            <person name="Keightley P.D."/>
        </authorList>
    </citation>
    <scope>NUCLEOTIDE SEQUENCE</scope>
    <source>
        <strain evidence="1">CCAP 11/70</strain>
    </source>
</reference>